<dbReference type="Pfam" id="PF22602">
    <property type="entry name" value="NXF_NTF2"/>
    <property type="match status" value="1"/>
</dbReference>
<dbReference type="InterPro" id="IPR009060">
    <property type="entry name" value="UBA-like_sf"/>
</dbReference>
<dbReference type="GO" id="GO:0005737">
    <property type="term" value="C:cytoplasm"/>
    <property type="evidence" value="ECO:0007669"/>
    <property type="project" value="UniProtKB-SubCell"/>
</dbReference>
<dbReference type="GO" id="GO:0016973">
    <property type="term" value="P:poly(A)+ mRNA export from nucleus"/>
    <property type="evidence" value="ECO:0007669"/>
    <property type="project" value="TreeGrafter"/>
</dbReference>
<evidence type="ECO:0000259" key="11">
    <source>
        <dbReference type="PROSITE" id="PS51281"/>
    </source>
</evidence>
<dbReference type="PANTHER" id="PTHR10662">
    <property type="entry name" value="NUCLEAR RNA EXPORT FACTOR"/>
    <property type="match status" value="1"/>
</dbReference>
<accession>A0A9B0X1N7</accession>
<reference evidence="13" key="1">
    <citation type="submission" date="2025-08" db="UniProtKB">
        <authorList>
            <consortium name="RefSeq"/>
        </authorList>
    </citation>
    <scope>IDENTIFICATION</scope>
    <source>
        <tissue evidence="13">Spleen</tissue>
    </source>
</reference>
<dbReference type="Pfam" id="PF03943">
    <property type="entry name" value="TAP_C"/>
    <property type="match status" value="1"/>
</dbReference>
<dbReference type="GeneID" id="102811870"/>
<dbReference type="InterPro" id="IPR030217">
    <property type="entry name" value="NXF_fam"/>
</dbReference>
<evidence type="ECO:0000256" key="1">
    <source>
        <dbReference type="ARBA" id="ARBA00004496"/>
    </source>
</evidence>
<protein>
    <submittedName>
        <fullName evidence="13">Nuclear RNA export factor 2-like</fullName>
    </submittedName>
</protein>
<dbReference type="Gene3D" id="3.80.10.10">
    <property type="entry name" value="Ribonuclease Inhibitor"/>
    <property type="match status" value="1"/>
</dbReference>
<evidence type="ECO:0000256" key="9">
    <source>
        <dbReference type="ARBA" id="ARBA00023242"/>
    </source>
</evidence>
<comment type="subcellular location">
    <subcellularLocation>
        <location evidence="1">Cytoplasm</location>
    </subcellularLocation>
    <subcellularLocation>
        <location evidence="2">Nucleus</location>
        <location evidence="2">Nucleoplasm</location>
    </subcellularLocation>
</comment>
<dbReference type="PROSITE" id="PS50177">
    <property type="entry name" value="NTF2_DOMAIN"/>
    <property type="match status" value="1"/>
</dbReference>
<dbReference type="GO" id="GO:0003723">
    <property type="term" value="F:RNA binding"/>
    <property type="evidence" value="ECO:0007669"/>
    <property type="project" value="InterPro"/>
</dbReference>
<keyword evidence="12" id="KW-1185">Reference proteome</keyword>
<feature type="domain" description="NTF2" evidence="10">
    <location>
        <begin position="279"/>
        <end position="429"/>
    </location>
</feature>
<evidence type="ECO:0000256" key="6">
    <source>
        <dbReference type="ARBA" id="ARBA00022614"/>
    </source>
</evidence>
<dbReference type="Gene3D" id="1.10.8.10">
    <property type="entry name" value="DNA helicase RuvA subunit, C-terminal domain"/>
    <property type="match status" value="1"/>
</dbReference>
<dbReference type="Gene3D" id="3.10.450.50">
    <property type="match status" value="1"/>
</dbReference>
<evidence type="ECO:0000256" key="7">
    <source>
        <dbReference type="ARBA" id="ARBA00022737"/>
    </source>
</evidence>
<dbReference type="InterPro" id="IPR018222">
    <property type="entry name" value="Nuclear_transport_factor_2_euk"/>
</dbReference>
<dbReference type="InterPro" id="IPR015245">
    <property type="entry name" value="Tap_RNA-bd"/>
</dbReference>
<dbReference type="PANTHER" id="PTHR10662:SF15">
    <property type="entry name" value="NUCLEAR RNA EXPORT FACTOR 5"/>
    <property type="match status" value="1"/>
</dbReference>
<dbReference type="FunFam" id="3.30.70.330:FF:000165">
    <property type="entry name" value="nuclear RNA export factor 1"/>
    <property type="match status" value="1"/>
</dbReference>
<dbReference type="InterPro" id="IPR012677">
    <property type="entry name" value="Nucleotide-bd_a/b_plait_sf"/>
</dbReference>
<dbReference type="PROSITE" id="PS51281">
    <property type="entry name" value="TAP_C"/>
    <property type="match status" value="1"/>
</dbReference>
<keyword evidence="6" id="KW-0433">Leucine-rich repeat</keyword>
<proteinExistence type="inferred from homology"/>
<comment type="similarity">
    <text evidence="3">Belongs to the NXF family.</text>
</comment>
<sequence length="514" mass="58795">MENWKDEDSRNWFKITVPYGRKYDKTWLLNSIRSHCNVSFTPVDFHYVRKHAQFFVKDFSTASALKAANYQIRDEDNQKISILVNPSFVSHSVLNEFKSEQMEQLKITIKKRYDVSQKSLNLQNFHLDPDLVGHDIDMILNRKNCMAATLKIIEENFPELLSLNLCNNKLYQLDGLSDIIQKAPKLKILNLSNNELKSASELEKMKGLKLEELWLEGNPMCDTFSDQATYISAIRDSFPKLLCLDGQDISPPITLQIEVSEIMKPCKESYKGPDTLKNLILQFLQEYYCIFDYGDRQGLITAYHDDACFSLTVSFKPEGQVPSSLGKYSKSSRNLKKRKDPVYLLKLLNHTKRDVIDSLSVLPKTQHDFSSFVVDLCVQTEKMLCFSVNGLFKQAEGMSQAQVYAFTRIFIVIPANNSSLCIVNDQLSVREASPAETQRAFSTPVYTPSSSSMPTLSQEQQGMVQAFSVQSKMNLQWSLKCLEDNEWNYTIAAQVFTMFKAEGKIPEEAFKQSS</sequence>
<dbReference type="InterPro" id="IPR002075">
    <property type="entry name" value="NTF2_dom"/>
</dbReference>
<dbReference type="AlphaFoldDB" id="A0A9B0X1N7"/>
<dbReference type="PROSITE" id="PS51450">
    <property type="entry name" value="LRR"/>
    <property type="match status" value="1"/>
</dbReference>
<evidence type="ECO:0000313" key="13">
    <source>
        <dbReference type="RefSeq" id="XP_006876603.1"/>
    </source>
</evidence>
<dbReference type="Proteomes" id="UP000504623">
    <property type="component" value="Unplaced"/>
</dbReference>
<evidence type="ECO:0000256" key="5">
    <source>
        <dbReference type="ARBA" id="ARBA00022490"/>
    </source>
</evidence>
<dbReference type="SUPFAM" id="SSF54928">
    <property type="entry name" value="RNA-binding domain, RBD"/>
    <property type="match status" value="1"/>
</dbReference>
<dbReference type="InterPro" id="IPR032710">
    <property type="entry name" value="NTF2-like_dom_sf"/>
</dbReference>
<evidence type="ECO:0000256" key="4">
    <source>
        <dbReference type="ARBA" id="ARBA00022448"/>
    </source>
</evidence>
<keyword evidence="5" id="KW-0963">Cytoplasm</keyword>
<dbReference type="InterPro" id="IPR032675">
    <property type="entry name" value="LRR_dom_sf"/>
</dbReference>
<evidence type="ECO:0000256" key="8">
    <source>
        <dbReference type="ARBA" id="ARBA00022816"/>
    </source>
</evidence>
<dbReference type="SUPFAM" id="SSF54427">
    <property type="entry name" value="NTF2-like"/>
    <property type="match status" value="1"/>
</dbReference>
<dbReference type="InterPro" id="IPR057125">
    <property type="entry name" value="NXF1/2/3/5-like_LRR"/>
</dbReference>
<dbReference type="OrthoDB" id="25872at2759"/>
<keyword evidence="8" id="KW-0509">mRNA transport</keyword>
<dbReference type="SMART" id="SM00804">
    <property type="entry name" value="TAP_C"/>
    <property type="match status" value="1"/>
</dbReference>
<evidence type="ECO:0000259" key="10">
    <source>
        <dbReference type="PROSITE" id="PS50177"/>
    </source>
</evidence>
<dbReference type="FunFam" id="1.10.8.10:FF:000018">
    <property type="entry name" value="Nuclear RNA export factor 1"/>
    <property type="match status" value="1"/>
</dbReference>
<evidence type="ECO:0000256" key="3">
    <source>
        <dbReference type="ARBA" id="ARBA00009285"/>
    </source>
</evidence>
<dbReference type="SUPFAM" id="SSF52058">
    <property type="entry name" value="L domain-like"/>
    <property type="match status" value="1"/>
</dbReference>
<dbReference type="FunFam" id="3.80.10.10:FF:000183">
    <property type="entry name" value="nuclear RNA export factor 2-like"/>
    <property type="match status" value="1"/>
</dbReference>
<name>A0A9B0X1N7_CHRAS</name>
<dbReference type="Gene3D" id="3.30.70.330">
    <property type="match status" value="1"/>
</dbReference>
<organism evidence="12 13">
    <name type="scientific">Chrysochloris asiatica</name>
    <name type="common">Cape golden mole</name>
    <dbReference type="NCBI Taxonomy" id="185453"/>
    <lineage>
        <taxon>Eukaryota</taxon>
        <taxon>Metazoa</taxon>
        <taxon>Chordata</taxon>
        <taxon>Craniata</taxon>
        <taxon>Vertebrata</taxon>
        <taxon>Euteleostomi</taxon>
        <taxon>Mammalia</taxon>
        <taxon>Eutheria</taxon>
        <taxon>Afrotheria</taxon>
        <taxon>Chrysochloridae</taxon>
        <taxon>Chrysochlorinae</taxon>
        <taxon>Chrysochloris</taxon>
    </lineage>
</organism>
<dbReference type="RefSeq" id="XP_006876603.1">
    <property type="nucleotide sequence ID" value="XM_006876541.1"/>
</dbReference>
<dbReference type="InterPro" id="IPR005637">
    <property type="entry name" value="TAP_C_dom"/>
</dbReference>
<dbReference type="Pfam" id="PF09162">
    <property type="entry name" value="Tap-RNA_bind"/>
    <property type="match status" value="1"/>
</dbReference>
<dbReference type="FunFam" id="3.10.450.50:FF:000004">
    <property type="entry name" value="Nuclear RNA export factor 1"/>
    <property type="match status" value="1"/>
</dbReference>
<keyword evidence="7" id="KW-0677">Repeat</keyword>
<dbReference type="SUPFAM" id="SSF46934">
    <property type="entry name" value="UBA-like"/>
    <property type="match status" value="1"/>
</dbReference>
<evidence type="ECO:0000256" key="2">
    <source>
        <dbReference type="ARBA" id="ARBA00004642"/>
    </source>
</evidence>
<dbReference type="InterPro" id="IPR035979">
    <property type="entry name" value="RBD_domain_sf"/>
</dbReference>
<dbReference type="CDD" id="cd14342">
    <property type="entry name" value="UBA_TAP-C"/>
    <property type="match status" value="1"/>
</dbReference>
<evidence type="ECO:0000313" key="12">
    <source>
        <dbReference type="Proteomes" id="UP000504623"/>
    </source>
</evidence>
<feature type="domain" description="TAP-C" evidence="11">
    <location>
        <begin position="458"/>
        <end position="513"/>
    </location>
</feature>
<keyword evidence="9" id="KW-0539">Nucleus</keyword>
<dbReference type="InterPro" id="IPR001611">
    <property type="entry name" value="Leu-rich_rpt"/>
</dbReference>
<keyword evidence="4" id="KW-0813">Transport</keyword>
<gene>
    <name evidence="13" type="primary">LOC102811870</name>
</gene>
<dbReference type="Pfam" id="PF24048">
    <property type="entry name" value="LRR_NXF1-5"/>
    <property type="match status" value="1"/>
</dbReference>
<dbReference type="GO" id="GO:0005654">
    <property type="term" value="C:nucleoplasm"/>
    <property type="evidence" value="ECO:0007669"/>
    <property type="project" value="UniProtKB-SubCell"/>
</dbReference>